<accession>A0A5C7F5Z0</accession>
<feature type="binding site" evidence="10">
    <location>
        <position position="168"/>
    </location>
    <ligand>
        <name>glycerol</name>
        <dbReference type="ChEBI" id="CHEBI:17754"/>
    </ligand>
</feature>
<dbReference type="OrthoDB" id="9763580at2"/>
<organism evidence="13 14">
    <name type="scientific">Alkalicoccus halolimnae</name>
    <dbReference type="NCBI Taxonomy" id="1667239"/>
    <lineage>
        <taxon>Bacteria</taxon>
        <taxon>Bacillati</taxon>
        <taxon>Bacillota</taxon>
        <taxon>Bacilli</taxon>
        <taxon>Bacillales</taxon>
        <taxon>Bacillaceae</taxon>
        <taxon>Alkalicoccus</taxon>
    </lineage>
</organism>
<feature type="binding site" evidence="11">
    <location>
        <position position="121"/>
    </location>
    <ligand>
        <name>glycerol</name>
        <dbReference type="ChEBI" id="CHEBI:17754"/>
    </ligand>
</feature>
<dbReference type="EMBL" id="CP144914">
    <property type="protein sequence ID" value="WWD80827.1"/>
    <property type="molecule type" value="Genomic_DNA"/>
</dbReference>
<name>A0A5C7F5Z0_9BACI</name>
<dbReference type="GO" id="GO:0008654">
    <property type="term" value="P:phospholipid biosynthetic process"/>
    <property type="evidence" value="ECO:0007669"/>
    <property type="project" value="UniProtKB-KW"/>
</dbReference>
<evidence type="ECO:0000313" key="13">
    <source>
        <dbReference type="EMBL" id="WWD80827.1"/>
    </source>
</evidence>
<feature type="binding site" evidence="12">
    <location>
        <begin position="116"/>
        <end position="119"/>
    </location>
    <ligand>
        <name>NAD(+)</name>
        <dbReference type="ChEBI" id="CHEBI:57540"/>
    </ligand>
</feature>
<feature type="binding site" evidence="10">
    <location>
        <position position="247"/>
    </location>
    <ligand>
        <name>glycerol</name>
        <dbReference type="ChEBI" id="CHEBI:17754"/>
    </ligand>
</feature>
<dbReference type="KEGG" id="ahal:FTX54_004510"/>
<dbReference type="GO" id="GO:0016614">
    <property type="term" value="F:oxidoreductase activity, acting on CH-OH group of donors"/>
    <property type="evidence" value="ECO:0007669"/>
    <property type="project" value="InterPro"/>
</dbReference>
<feature type="binding site" evidence="12">
    <location>
        <begin position="94"/>
        <end position="98"/>
    </location>
    <ligand>
        <name>NAD(+)</name>
        <dbReference type="ChEBI" id="CHEBI:57540"/>
    </ligand>
</feature>
<keyword evidence="10" id="KW-0862">Zinc</keyword>
<keyword evidence="7" id="KW-0443">Lipid metabolism</keyword>
<keyword evidence="2" id="KW-0444">Lipid biosynthesis</keyword>
<reference evidence="13 14" key="1">
    <citation type="submission" date="2024-01" db="EMBL/GenBank/DDBJ databases">
        <title>Complete Genome Sequence of Alkalicoccus halolimnae BZ-SZ-XJ29T, a Moderately Halophilic Bacterium Isolated from a Salt Lake.</title>
        <authorList>
            <person name="Zhao B."/>
        </authorList>
    </citation>
    <scope>NUCLEOTIDE SEQUENCE [LARGE SCALE GENOMIC DNA]</scope>
    <source>
        <strain evidence="13 14">BZ-SZ-XJ29</strain>
    </source>
</reference>
<dbReference type="SUPFAM" id="SSF56796">
    <property type="entry name" value="Dehydroquinate synthase-like"/>
    <property type="match status" value="1"/>
</dbReference>
<evidence type="ECO:0000313" key="14">
    <source>
        <dbReference type="Proteomes" id="UP000321816"/>
    </source>
</evidence>
<evidence type="ECO:0000256" key="4">
    <source>
        <dbReference type="ARBA" id="ARBA00022857"/>
    </source>
</evidence>
<dbReference type="AlphaFoldDB" id="A0A5C7F5Z0"/>
<dbReference type="Gene3D" id="3.40.50.1970">
    <property type="match status" value="1"/>
</dbReference>
<dbReference type="InterPro" id="IPR016205">
    <property type="entry name" value="Glycerol_DH"/>
</dbReference>
<dbReference type="Proteomes" id="UP000321816">
    <property type="component" value="Chromosome"/>
</dbReference>
<keyword evidence="5" id="KW-0560">Oxidoreductase</keyword>
<evidence type="ECO:0000256" key="10">
    <source>
        <dbReference type="PIRSR" id="PIRSR000112-1"/>
    </source>
</evidence>
<evidence type="ECO:0000256" key="9">
    <source>
        <dbReference type="ARBA" id="ARBA00023264"/>
    </source>
</evidence>
<dbReference type="Gene3D" id="1.20.1090.10">
    <property type="entry name" value="Dehydroquinate synthase-like - alpha domain"/>
    <property type="match status" value="1"/>
</dbReference>
<evidence type="ECO:0000256" key="7">
    <source>
        <dbReference type="ARBA" id="ARBA00023098"/>
    </source>
</evidence>
<dbReference type="PIRSF" id="PIRSF000112">
    <property type="entry name" value="Glycerol_dehydrogenase"/>
    <property type="match status" value="1"/>
</dbReference>
<evidence type="ECO:0000256" key="6">
    <source>
        <dbReference type="ARBA" id="ARBA00023027"/>
    </source>
</evidence>
<evidence type="ECO:0000256" key="5">
    <source>
        <dbReference type="ARBA" id="ARBA00023002"/>
    </source>
</evidence>
<dbReference type="PANTHER" id="PTHR43616">
    <property type="entry name" value="GLYCEROL DEHYDROGENASE"/>
    <property type="match status" value="1"/>
</dbReference>
<keyword evidence="3 10" id="KW-0479">Metal-binding</keyword>
<evidence type="ECO:0000256" key="11">
    <source>
        <dbReference type="PIRSR" id="PIRSR000112-2"/>
    </source>
</evidence>
<evidence type="ECO:0000256" key="2">
    <source>
        <dbReference type="ARBA" id="ARBA00022516"/>
    </source>
</evidence>
<feature type="binding site" evidence="10">
    <location>
        <position position="263"/>
    </location>
    <ligand>
        <name>glycerol</name>
        <dbReference type="ChEBI" id="CHEBI:17754"/>
    </ligand>
</feature>
<evidence type="ECO:0000256" key="8">
    <source>
        <dbReference type="ARBA" id="ARBA00023209"/>
    </source>
</evidence>
<evidence type="ECO:0000256" key="12">
    <source>
        <dbReference type="PIRSR" id="PIRSR000112-3"/>
    </source>
</evidence>
<dbReference type="Pfam" id="PF13685">
    <property type="entry name" value="Fe-ADH_2"/>
    <property type="match status" value="1"/>
</dbReference>
<comment type="cofactor">
    <cofactor evidence="10">
        <name>Zn(2+)</name>
        <dbReference type="ChEBI" id="CHEBI:29105"/>
    </cofactor>
    <text evidence="10">Binds 1 zinc ion per subunit.</text>
</comment>
<evidence type="ECO:0000256" key="3">
    <source>
        <dbReference type="ARBA" id="ARBA00022723"/>
    </source>
</evidence>
<protein>
    <submittedName>
        <fullName evidence="13">Iron-containing alcohol dehydrogenase family protein</fullName>
    </submittedName>
</protein>
<keyword evidence="8" id="KW-0594">Phospholipid biosynthesis</keyword>
<keyword evidence="1" id="KW-0963">Cytoplasm</keyword>
<keyword evidence="14" id="KW-1185">Reference proteome</keyword>
<dbReference type="PANTHER" id="PTHR43616:SF5">
    <property type="entry name" value="GLYCEROL DEHYDROGENASE 1"/>
    <property type="match status" value="1"/>
</dbReference>
<keyword evidence="9" id="KW-1208">Phospholipid metabolism</keyword>
<sequence>MSNPITNIPIPAILDINNGSLFRLEQTFQRHNFESALLLFDGFTYENYADKVKHSFSTAKVDILELEDSLDIQELIKQAFSIDLYDVIVAIGGGAVIDHGKYIAFSRAVPFISVPTSASNDGFASSNCSLIVEGKKTTVPARVPYGIIADLDIIQHAPKKFILAGIGDLMSNITALYDWDFEDAHGAGQVNAFAAMLSKKAVNSFIRTPMDDINNPTFLKELVSSLTMGGVATVISGNSAPISGSEHLISHALDKHAGEPHMHGLQVGVATYIMAHVQNHRVERMQKVFSRTGFFDYVQTLGMNKEAFRHAIEQSPQMKPHRYTYLHEEKYRTRALEFLEKDKTLNEILQQFHH</sequence>
<gene>
    <name evidence="13" type="ORF">FTX54_004510</name>
</gene>
<feature type="binding site" evidence="12">
    <location>
        <position position="125"/>
    </location>
    <ligand>
        <name>NAD(+)</name>
        <dbReference type="ChEBI" id="CHEBI:57540"/>
    </ligand>
</feature>
<dbReference type="CDD" id="cd08174">
    <property type="entry name" value="G1PDH-like"/>
    <property type="match status" value="1"/>
</dbReference>
<keyword evidence="4" id="KW-0521">NADP</keyword>
<evidence type="ECO:0000256" key="1">
    <source>
        <dbReference type="ARBA" id="ARBA00022490"/>
    </source>
</evidence>
<dbReference type="InterPro" id="IPR032837">
    <property type="entry name" value="G1PDH"/>
</dbReference>
<proteinExistence type="predicted"/>
<dbReference type="GO" id="GO:0046872">
    <property type="term" value="F:metal ion binding"/>
    <property type="evidence" value="ECO:0007669"/>
    <property type="project" value="UniProtKB-KW"/>
</dbReference>
<dbReference type="RefSeq" id="WP_147803251.1">
    <property type="nucleotide sequence ID" value="NZ_CP144914.1"/>
</dbReference>
<keyword evidence="6 12" id="KW-0520">NAD</keyword>